<evidence type="ECO:0000313" key="2">
    <source>
        <dbReference type="Proteomes" id="UP000054560"/>
    </source>
</evidence>
<reference evidence="1 2" key="1">
    <citation type="submission" date="2011-02" db="EMBL/GenBank/DDBJ databases">
        <title>The Genome Sequence of Sphaeroforma arctica JP610.</title>
        <authorList>
            <consortium name="The Broad Institute Genome Sequencing Platform"/>
            <person name="Russ C."/>
            <person name="Cuomo C."/>
            <person name="Young S.K."/>
            <person name="Zeng Q."/>
            <person name="Gargeya S."/>
            <person name="Alvarado L."/>
            <person name="Berlin A."/>
            <person name="Chapman S.B."/>
            <person name="Chen Z."/>
            <person name="Freedman E."/>
            <person name="Gellesch M."/>
            <person name="Goldberg J."/>
            <person name="Griggs A."/>
            <person name="Gujja S."/>
            <person name="Heilman E."/>
            <person name="Heiman D."/>
            <person name="Howarth C."/>
            <person name="Mehta T."/>
            <person name="Neiman D."/>
            <person name="Pearson M."/>
            <person name="Roberts A."/>
            <person name="Saif S."/>
            <person name="Shea T."/>
            <person name="Shenoy N."/>
            <person name="Sisk P."/>
            <person name="Stolte C."/>
            <person name="Sykes S."/>
            <person name="White J."/>
            <person name="Yandava C."/>
            <person name="Burger G."/>
            <person name="Gray M.W."/>
            <person name="Holland P.W.H."/>
            <person name="King N."/>
            <person name="Lang F.B.F."/>
            <person name="Roger A.J."/>
            <person name="Ruiz-Trillo I."/>
            <person name="Haas B."/>
            <person name="Nusbaum C."/>
            <person name="Birren B."/>
        </authorList>
    </citation>
    <scope>NUCLEOTIDE SEQUENCE [LARGE SCALE GENOMIC DNA]</scope>
    <source>
        <strain evidence="1 2">JP610</strain>
    </source>
</reference>
<dbReference type="GeneID" id="25916478"/>
<dbReference type="EMBL" id="KQ248712">
    <property type="protein sequence ID" value="KNC71486.1"/>
    <property type="molecule type" value="Genomic_DNA"/>
</dbReference>
<gene>
    <name evidence="1" type="ORF">SARC_15974</name>
</gene>
<evidence type="ECO:0000313" key="1">
    <source>
        <dbReference type="EMBL" id="KNC71486.1"/>
    </source>
</evidence>
<feature type="non-terminal residue" evidence="1">
    <location>
        <position position="80"/>
    </location>
</feature>
<keyword evidence="2" id="KW-1185">Reference proteome</keyword>
<dbReference type="AlphaFoldDB" id="A0A0L0F4D8"/>
<protein>
    <submittedName>
        <fullName evidence="1">Uncharacterized protein</fullName>
    </submittedName>
</protein>
<organism evidence="1 2">
    <name type="scientific">Sphaeroforma arctica JP610</name>
    <dbReference type="NCBI Taxonomy" id="667725"/>
    <lineage>
        <taxon>Eukaryota</taxon>
        <taxon>Ichthyosporea</taxon>
        <taxon>Ichthyophonida</taxon>
        <taxon>Sphaeroforma</taxon>
    </lineage>
</organism>
<dbReference type="Proteomes" id="UP000054560">
    <property type="component" value="Unassembled WGS sequence"/>
</dbReference>
<dbReference type="RefSeq" id="XP_014145388.1">
    <property type="nucleotide sequence ID" value="XM_014289913.1"/>
</dbReference>
<proteinExistence type="predicted"/>
<accession>A0A0L0F4D8</accession>
<sequence>MSHLVGANGDFGFHRMGMPSRLPNLPNLDVFGGMDKKDTSLKTKLESNNHKDALNAMKQVVAMLASGQDVAYLMPSVVKQ</sequence>
<name>A0A0L0F4D8_9EUKA</name>